<reference evidence="1" key="2">
    <citation type="submission" date="2020-09" db="EMBL/GenBank/DDBJ databases">
        <authorList>
            <person name="Sun Q."/>
            <person name="Zhou Y."/>
        </authorList>
    </citation>
    <scope>NUCLEOTIDE SEQUENCE</scope>
    <source>
        <strain evidence="1">CGMCC 1.12153</strain>
    </source>
</reference>
<evidence type="ECO:0008006" key="3">
    <source>
        <dbReference type="Google" id="ProtNLM"/>
    </source>
</evidence>
<gene>
    <name evidence="1" type="ORF">GCM10010954_21130</name>
</gene>
<dbReference type="Pfam" id="PF14070">
    <property type="entry name" value="YjfB_motility"/>
    <property type="match status" value="1"/>
</dbReference>
<dbReference type="Proteomes" id="UP000660110">
    <property type="component" value="Unassembled WGS sequence"/>
</dbReference>
<dbReference type="EMBL" id="BMEL01000002">
    <property type="protein sequence ID" value="GGF22060.1"/>
    <property type="molecule type" value="Genomic_DNA"/>
</dbReference>
<evidence type="ECO:0000313" key="2">
    <source>
        <dbReference type="Proteomes" id="UP000660110"/>
    </source>
</evidence>
<evidence type="ECO:0000313" key="1">
    <source>
        <dbReference type="EMBL" id="GGF22060.1"/>
    </source>
</evidence>
<proteinExistence type="predicted"/>
<dbReference type="AlphaFoldDB" id="A0A917EVG5"/>
<dbReference type="RefSeq" id="WP_188377447.1">
    <property type="nucleotide sequence ID" value="NZ_BMEL01000002.1"/>
</dbReference>
<comment type="caution">
    <text evidence="1">The sequence shown here is derived from an EMBL/GenBank/DDBJ whole genome shotgun (WGS) entry which is preliminary data.</text>
</comment>
<accession>A0A917EVG5</accession>
<reference evidence="1" key="1">
    <citation type="journal article" date="2014" name="Int. J. Syst. Evol. Microbiol.">
        <title>Complete genome sequence of Corynebacterium casei LMG S-19264T (=DSM 44701T), isolated from a smear-ripened cheese.</title>
        <authorList>
            <consortium name="US DOE Joint Genome Institute (JGI-PGF)"/>
            <person name="Walter F."/>
            <person name="Albersmeier A."/>
            <person name="Kalinowski J."/>
            <person name="Ruckert C."/>
        </authorList>
    </citation>
    <scope>NUCLEOTIDE SEQUENCE</scope>
    <source>
        <strain evidence="1">CGMCC 1.12153</strain>
    </source>
</reference>
<dbReference type="InterPro" id="IPR025906">
    <property type="entry name" value="YjfB_motility"/>
</dbReference>
<sequence>MDVAAASIAMSQANVKQQTSVAVMDQAKTNAEQQGSQMIEMLSESAPHPTKGSQIDVKG</sequence>
<keyword evidence="2" id="KW-1185">Reference proteome</keyword>
<name>A0A917EVG5_HALAA</name>
<protein>
    <recommendedName>
        <fullName evidence="3">Motility protein</fullName>
    </recommendedName>
</protein>
<organism evidence="1 2">
    <name type="scientific">Halobacillus andaensis</name>
    <dbReference type="NCBI Taxonomy" id="1176239"/>
    <lineage>
        <taxon>Bacteria</taxon>
        <taxon>Bacillati</taxon>
        <taxon>Bacillota</taxon>
        <taxon>Bacilli</taxon>
        <taxon>Bacillales</taxon>
        <taxon>Bacillaceae</taxon>
        <taxon>Halobacillus</taxon>
    </lineage>
</organism>